<evidence type="ECO:0000259" key="18">
    <source>
        <dbReference type="Pfam" id="PF24877"/>
    </source>
</evidence>
<dbReference type="GO" id="GO:0000287">
    <property type="term" value="F:magnesium ion binding"/>
    <property type="evidence" value="ECO:0007669"/>
    <property type="project" value="UniProtKB-UniRule"/>
</dbReference>
<dbReference type="GO" id="GO:0004160">
    <property type="term" value="F:dihydroxy-acid dehydratase activity"/>
    <property type="evidence" value="ECO:0007669"/>
    <property type="project" value="UniProtKB-UniRule"/>
</dbReference>
<dbReference type="InterPro" id="IPR050165">
    <property type="entry name" value="DHAD_IlvD/Edd"/>
</dbReference>
<reference evidence="19 20" key="1">
    <citation type="submission" date="2016-10" db="EMBL/GenBank/DDBJ databases">
        <authorList>
            <person name="de Groot N.N."/>
        </authorList>
    </citation>
    <scope>NUCLEOTIDE SEQUENCE [LARGE SCALE GENOMIC DNA]</scope>
    <source>
        <strain evidence="19 20">DSM 16077</strain>
    </source>
</reference>
<sequence>MSTERPKTSDTITLGAARAPARAMLRATGMSDADFDKPMIAVVNTWTTVTPCNMHLADLAEPVREAIRAAGGVPVDFNTIVVSDGISMGTQGMRASLISREVIADSIELAVRGHSLDGVIVLVGCDKTIPAAAMALARMDIPGCVLYGGTIMPGRQGDKDLSIQDVFEAVGAHACGSLDDAGLAEVEKSACPGAGACGGQFTANTMAMILSIMGLSPMGANDIPAPHPDKAEAAARCGRLVVDLVKSDTRPRSFITETSLRNGAIAASASGGSTNAILHLAAIAAEAGVPFSIDVFDEVSATAPVITDLKPGGRFLAHHLFLAGGTRLFGQRLMEGGRLSDAPTVTGKTLFEEFASAVESPGQRVVRTVADPVKPDGGFRILYGDLATEGSVLKLSGHSHTRFEGPARVFEREEDAFDAVEHNRIKRGDVIIIRNEGPRGGPGMREMLGITGALVGQGLSEHVALITDGRFSGASKGFVIGHVCPESVEGGAIGLIREGDTICIDVAARRIDCDADLDARRQNWTPPLPNPMGSVFTKYSRLVSSASQGAVTIDPTTTSSSQQSETTQERSA</sequence>
<comment type="pathway">
    <text evidence="13 15">Amino-acid biosynthesis; L-isoleucine biosynthesis; L-isoleucine from 2-oxobutanoate: step 3/4.</text>
</comment>
<dbReference type="InterPro" id="IPR037237">
    <property type="entry name" value="IlvD/EDD_N"/>
</dbReference>
<evidence type="ECO:0000256" key="2">
    <source>
        <dbReference type="ARBA" id="ARBA00006486"/>
    </source>
</evidence>
<evidence type="ECO:0000313" key="19">
    <source>
        <dbReference type="EMBL" id="SDM82383.1"/>
    </source>
</evidence>
<dbReference type="PROSITE" id="PS00887">
    <property type="entry name" value="ILVD_EDD_2"/>
    <property type="match status" value="1"/>
</dbReference>
<dbReference type="UniPathway" id="UPA00047">
    <property type="reaction ID" value="UER00057"/>
</dbReference>
<feature type="binding site" evidence="15">
    <location>
        <position position="446"/>
    </location>
    <ligand>
        <name>Mg(2+)</name>
        <dbReference type="ChEBI" id="CHEBI:18420"/>
    </ligand>
</feature>
<evidence type="ECO:0000256" key="3">
    <source>
        <dbReference type="ARBA" id="ARBA00022605"/>
    </source>
</evidence>
<feature type="modified residue" description="N6-carboxylysine" evidence="15">
    <location>
        <position position="127"/>
    </location>
</feature>
<keyword evidence="9 15" id="KW-0456">Lyase</keyword>
<dbReference type="OrthoDB" id="9807077at2"/>
<evidence type="ECO:0000256" key="4">
    <source>
        <dbReference type="ARBA" id="ARBA00022714"/>
    </source>
</evidence>
<keyword evidence="4 15" id="KW-0001">2Fe-2S</keyword>
<dbReference type="GO" id="GO:0009097">
    <property type="term" value="P:isoleucine biosynthetic process"/>
    <property type="evidence" value="ECO:0007669"/>
    <property type="project" value="UniProtKB-UniRule"/>
</dbReference>
<evidence type="ECO:0000256" key="15">
    <source>
        <dbReference type="HAMAP-Rule" id="MF_00012"/>
    </source>
</evidence>
<comment type="cofactor">
    <cofactor evidence="15">
        <name>[2Fe-2S] cluster</name>
        <dbReference type="ChEBI" id="CHEBI:190135"/>
    </cofactor>
    <text evidence="15">Binds 1 [2Fe-2S] cluster per subunit. This cluster acts as a Lewis acid cofactor.</text>
</comment>
<keyword evidence="10 15" id="KW-0100">Branched-chain amino acid biosynthesis</keyword>
<evidence type="ECO:0000256" key="5">
    <source>
        <dbReference type="ARBA" id="ARBA00022723"/>
    </source>
</evidence>
<feature type="domain" description="Dihydroxy-acid/6-phosphogluconate dehydratase C-terminal" evidence="18">
    <location>
        <begin position="365"/>
        <end position="550"/>
    </location>
</feature>
<dbReference type="InterPro" id="IPR056740">
    <property type="entry name" value="ILV_EDD_C"/>
</dbReference>
<dbReference type="NCBIfam" id="NF002068">
    <property type="entry name" value="PRK00911.1"/>
    <property type="match status" value="1"/>
</dbReference>
<dbReference type="Proteomes" id="UP000199759">
    <property type="component" value="Unassembled WGS sequence"/>
</dbReference>
<dbReference type="PROSITE" id="PS00886">
    <property type="entry name" value="ILVD_EDD_1"/>
    <property type="match status" value="1"/>
</dbReference>
<keyword evidence="7 15" id="KW-0408">Iron</keyword>
<dbReference type="Gene3D" id="3.50.30.80">
    <property type="entry name" value="IlvD/EDD C-terminal domain-like"/>
    <property type="match status" value="1"/>
</dbReference>
<dbReference type="FunFam" id="3.50.30.80:FF:000001">
    <property type="entry name" value="Dihydroxy-acid dehydratase"/>
    <property type="match status" value="1"/>
</dbReference>
<dbReference type="Pfam" id="PF24877">
    <property type="entry name" value="ILV_EDD_C"/>
    <property type="match status" value="1"/>
</dbReference>
<dbReference type="InterPro" id="IPR020558">
    <property type="entry name" value="DiOHA_6PGluconate_deHydtase_CS"/>
</dbReference>
<evidence type="ECO:0000256" key="7">
    <source>
        <dbReference type="ARBA" id="ARBA00023004"/>
    </source>
</evidence>
<evidence type="ECO:0000256" key="12">
    <source>
        <dbReference type="ARBA" id="ARBA00029436"/>
    </source>
</evidence>
<keyword evidence="3 15" id="KW-0028">Amino-acid biosynthesis</keyword>
<dbReference type="NCBIfam" id="TIGR00110">
    <property type="entry name" value="ilvD"/>
    <property type="match status" value="1"/>
</dbReference>
<evidence type="ECO:0000313" key="20">
    <source>
        <dbReference type="Proteomes" id="UP000199759"/>
    </source>
</evidence>
<organism evidence="19 20">
    <name type="scientific">Maricaulis salignorans</name>
    <dbReference type="NCBI Taxonomy" id="144026"/>
    <lineage>
        <taxon>Bacteria</taxon>
        <taxon>Pseudomonadati</taxon>
        <taxon>Pseudomonadota</taxon>
        <taxon>Alphaproteobacteria</taxon>
        <taxon>Maricaulales</taxon>
        <taxon>Maricaulaceae</taxon>
        <taxon>Maricaulis</taxon>
    </lineage>
</organism>
<feature type="active site" description="Proton acceptor" evidence="15">
    <location>
        <position position="472"/>
    </location>
</feature>
<evidence type="ECO:0000256" key="14">
    <source>
        <dbReference type="ARBA" id="ARBA00029490"/>
    </source>
</evidence>
<dbReference type="EMBL" id="FNHG01000024">
    <property type="protein sequence ID" value="SDM82383.1"/>
    <property type="molecule type" value="Genomic_DNA"/>
</dbReference>
<protein>
    <recommendedName>
        <fullName evidence="14 15">Dihydroxy-acid dehydratase</fullName>
        <shortName evidence="15">DAD</shortName>
        <ecNumber evidence="14 15">4.2.1.9</ecNumber>
    </recommendedName>
</protein>
<keyword evidence="6 15" id="KW-0460">Magnesium</keyword>
<feature type="binding site" description="via carbamate group" evidence="15">
    <location>
        <position position="127"/>
    </location>
    <ligand>
        <name>Mg(2+)</name>
        <dbReference type="ChEBI" id="CHEBI:18420"/>
    </ligand>
</feature>
<keyword evidence="5 15" id="KW-0479">Metal-binding</keyword>
<evidence type="ECO:0000256" key="11">
    <source>
        <dbReference type="ARBA" id="ARBA00029304"/>
    </source>
</evidence>
<dbReference type="RefSeq" id="WP_091771794.1">
    <property type="nucleotide sequence ID" value="NZ_FNHG01000024.1"/>
</dbReference>
<dbReference type="HAMAP" id="MF_00012">
    <property type="entry name" value="IlvD"/>
    <property type="match status" value="1"/>
</dbReference>
<name>A0A1G9WDN6_9PROT</name>
<evidence type="ECO:0000256" key="8">
    <source>
        <dbReference type="ARBA" id="ARBA00023014"/>
    </source>
</evidence>
<dbReference type="AlphaFoldDB" id="A0A1G9WDN6"/>
<feature type="binding site" evidence="15">
    <location>
        <position position="84"/>
    </location>
    <ligand>
        <name>Mg(2+)</name>
        <dbReference type="ChEBI" id="CHEBI:18420"/>
    </ligand>
</feature>
<comment type="subunit">
    <text evidence="15">Homodimer.</text>
</comment>
<comment type="cofactor">
    <cofactor evidence="1 15">
        <name>Mg(2+)</name>
        <dbReference type="ChEBI" id="CHEBI:18420"/>
    </cofactor>
</comment>
<feature type="region of interest" description="Disordered" evidence="16">
    <location>
        <begin position="550"/>
        <end position="572"/>
    </location>
</feature>
<dbReference type="Pfam" id="PF00920">
    <property type="entry name" value="ILVD_EDD_N"/>
    <property type="match status" value="1"/>
</dbReference>
<evidence type="ECO:0000259" key="17">
    <source>
        <dbReference type="Pfam" id="PF00920"/>
    </source>
</evidence>
<dbReference type="InterPro" id="IPR000581">
    <property type="entry name" value="ILV_EDD_N"/>
</dbReference>
<feature type="domain" description="Dihydroxy-acid/6-phosphogluconate dehydratase N-terminal" evidence="17">
    <location>
        <begin position="37"/>
        <end position="352"/>
    </location>
</feature>
<comment type="function">
    <text evidence="15">Functions in the biosynthesis of branched-chain amino acids. Catalyzes the dehydration of (2R,3R)-2,3-dihydroxy-3-methylpentanoate (2,3-dihydroxy-3-methylvalerate) into 2-oxo-3-methylpentanoate (2-oxo-3-methylvalerate) and of (2R)-2,3-dihydroxy-3-methylbutanoate (2,3-dihydroxyisovalerate) into 2-oxo-3-methylbutanoate (2-oxoisovalerate), the penultimate precursor to L-isoleucine and L-valine, respectively.</text>
</comment>
<evidence type="ECO:0000256" key="10">
    <source>
        <dbReference type="ARBA" id="ARBA00023304"/>
    </source>
</evidence>
<comment type="caution">
    <text evidence="15">Lacks conserved residue(s) required for the propagation of feature annotation.</text>
</comment>
<accession>A0A1G9WDN6</accession>
<dbReference type="SUPFAM" id="SSF143975">
    <property type="entry name" value="IlvD/EDD N-terminal domain-like"/>
    <property type="match status" value="1"/>
</dbReference>
<comment type="catalytic activity">
    <reaction evidence="15">
        <text>(2R,3R)-2,3-dihydroxy-3-methylpentanoate = (S)-3-methyl-2-oxopentanoate + H2O</text>
        <dbReference type="Rhea" id="RHEA:27694"/>
        <dbReference type="ChEBI" id="CHEBI:15377"/>
        <dbReference type="ChEBI" id="CHEBI:35146"/>
        <dbReference type="ChEBI" id="CHEBI:49258"/>
        <dbReference type="EC" id="4.2.1.9"/>
    </reaction>
</comment>
<dbReference type="EC" id="4.2.1.9" evidence="14 15"/>
<dbReference type="InterPro" id="IPR004404">
    <property type="entry name" value="DihydroxyA_deHydtase"/>
</dbReference>
<proteinExistence type="inferred from homology"/>
<gene>
    <name evidence="15" type="primary">ilvD</name>
    <name evidence="19" type="ORF">SAMN04488568_12415</name>
</gene>
<keyword evidence="20" id="KW-1185">Reference proteome</keyword>
<dbReference type="GO" id="GO:0051537">
    <property type="term" value="F:2 iron, 2 sulfur cluster binding"/>
    <property type="evidence" value="ECO:0007669"/>
    <property type="project" value="UniProtKB-UniRule"/>
</dbReference>
<comment type="catalytic activity">
    <reaction evidence="11">
        <text>(2R)-2,3-dihydroxy-3-methylbutanoate = 3-methyl-2-oxobutanoate + H2O</text>
        <dbReference type="Rhea" id="RHEA:24809"/>
        <dbReference type="ChEBI" id="CHEBI:11851"/>
        <dbReference type="ChEBI" id="CHEBI:15377"/>
        <dbReference type="ChEBI" id="CHEBI:49072"/>
        <dbReference type="EC" id="4.2.1.9"/>
    </reaction>
    <physiologicalReaction direction="left-to-right" evidence="11">
        <dbReference type="Rhea" id="RHEA:24810"/>
    </physiologicalReaction>
</comment>
<dbReference type="InterPro" id="IPR042096">
    <property type="entry name" value="Dihydro-acid_dehy_C"/>
</dbReference>
<comment type="similarity">
    <text evidence="2 15">Belongs to the IlvD/Edd family.</text>
</comment>
<dbReference type="UniPathway" id="UPA00049">
    <property type="reaction ID" value="UER00061"/>
</dbReference>
<dbReference type="PANTHER" id="PTHR21000">
    <property type="entry name" value="DIHYDROXY-ACID DEHYDRATASE DAD"/>
    <property type="match status" value="1"/>
</dbReference>
<evidence type="ECO:0000256" key="6">
    <source>
        <dbReference type="ARBA" id="ARBA00022842"/>
    </source>
</evidence>
<dbReference type="STRING" id="144026.SAMN04488568_12415"/>
<feature type="binding site" evidence="15">
    <location>
        <position position="52"/>
    </location>
    <ligand>
        <name>[2Fe-2S] cluster</name>
        <dbReference type="ChEBI" id="CHEBI:190135"/>
    </ligand>
</feature>
<keyword evidence="8 15" id="KW-0411">Iron-sulfur</keyword>
<evidence type="ECO:0000256" key="16">
    <source>
        <dbReference type="SAM" id="MobiDB-lite"/>
    </source>
</evidence>
<dbReference type="GO" id="GO:0009099">
    <property type="term" value="P:L-valine biosynthetic process"/>
    <property type="evidence" value="ECO:0007669"/>
    <property type="project" value="UniProtKB-UniRule"/>
</dbReference>
<evidence type="ECO:0000256" key="1">
    <source>
        <dbReference type="ARBA" id="ARBA00001946"/>
    </source>
</evidence>
<comment type="pathway">
    <text evidence="12 15">Amino-acid biosynthesis; L-valine biosynthesis; L-valine from pyruvate: step 3/4.</text>
</comment>
<evidence type="ECO:0000256" key="9">
    <source>
        <dbReference type="ARBA" id="ARBA00023239"/>
    </source>
</evidence>
<dbReference type="SUPFAM" id="SSF52016">
    <property type="entry name" value="LeuD/IlvD-like"/>
    <property type="match status" value="1"/>
</dbReference>
<evidence type="ECO:0000256" key="13">
    <source>
        <dbReference type="ARBA" id="ARBA00029437"/>
    </source>
</evidence>
<dbReference type="PANTHER" id="PTHR21000:SF5">
    <property type="entry name" value="DIHYDROXY-ACID DEHYDRATASE, MITOCHONDRIAL"/>
    <property type="match status" value="1"/>
</dbReference>
<feature type="binding site" evidence="15">
    <location>
        <position position="126"/>
    </location>
    <ligand>
        <name>Mg(2+)</name>
        <dbReference type="ChEBI" id="CHEBI:18420"/>
    </ligand>
</feature>
<feature type="compositionally biased region" description="Low complexity" evidence="16">
    <location>
        <begin position="556"/>
        <end position="566"/>
    </location>
</feature>